<dbReference type="SUPFAM" id="SSF51011">
    <property type="entry name" value="Glycosyl hydrolase domain"/>
    <property type="match status" value="1"/>
</dbReference>
<gene>
    <name evidence="2" type="ORF">TCEB3V08_LOCUS3130</name>
</gene>
<evidence type="ECO:0000313" key="2">
    <source>
        <dbReference type="EMBL" id="CAD7395423.1"/>
    </source>
</evidence>
<dbReference type="InterPro" id="IPR048395">
    <property type="entry name" value="Glyco_hydro_31_C"/>
</dbReference>
<proteinExistence type="predicted"/>
<name>A0A7R9GRQ5_TIMCR</name>
<protein>
    <recommendedName>
        <fullName evidence="1">Glycosyl hydrolase family 31 C-terminal domain-containing protein</fullName>
    </recommendedName>
</protein>
<organism evidence="2">
    <name type="scientific">Timema cristinae</name>
    <name type="common">Walking stick</name>
    <dbReference type="NCBI Taxonomy" id="61476"/>
    <lineage>
        <taxon>Eukaryota</taxon>
        <taxon>Metazoa</taxon>
        <taxon>Ecdysozoa</taxon>
        <taxon>Arthropoda</taxon>
        <taxon>Hexapoda</taxon>
        <taxon>Insecta</taxon>
        <taxon>Pterygota</taxon>
        <taxon>Neoptera</taxon>
        <taxon>Polyneoptera</taxon>
        <taxon>Phasmatodea</taxon>
        <taxon>Timematodea</taxon>
        <taxon>Timematoidea</taxon>
        <taxon>Timematidae</taxon>
        <taxon>Timema</taxon>
    </lineage>
</organism>
<dbReference type="Pfam" id="PF21365">
    <property type="entry name" value="Glyco_hydro_31_3rd"/>
    <property type="match status" value="1"/>
</dbReference>
<reference evidence="2" key="1">
    <citation type="submission" date="2020-11" db="EMBL/GenBank/DDBJ databases">
        <authorList>
            <person name="Tran Van P."/>
        </authorList>
    </citation>
    <scope>NUCLEOTIDE SEQUENCE</scope>
</reference>
<dbReference type="PANTHER" id="PTHR22762">
    <property type="entry name" value="ALPHA-GLUCOSIDASE"/>
    <property type="match status" value="1"/>
</dbReference>
<dbReference type="Gene3D" id="2.60.40.1180">
    <property type="entry name" value="Golgi alpha-mannosidase II"/>
    <property type="match status" value="2"/>
</dbReference>
<dbReference type="InterPro" id="IPR013780">
    <property type="entry name" value="Glyco_hydro_b"/>
</dbReference>
<dbReference type="GO" id="GO:0004558">
    <property type="term" value="F:alpha-1,4-glucosidase activity"/>
    <property type="evidence" value="ECO:0007669"/>
    <property type="project" value="TreeGrafter"/>
</dbReference>
<dbReference type="PANTHER" id="PTHR22762:SF131">
    <property type="entry name" value="GLYCOSIDE HYDROLASE FAMILY 31 N-TERMINAL DOMAIN-CONTAINING PROTEIN"/>
    <property type="match status" value="1"/>
</dbReference>
<feature type="domain" description="Glycosyl hydrolase family 31 C-terminal" evidence="1">
    <location>
        <begin position="42"/>
        <end position="127"/>
    </location>
</feature>
<evidence type="ECO:0000259" key="1">
    <source>
        <dbReference type="Pfam" id="PF21365"/>
    </source>
</evidence>
<dbReference type="AlphaFoldDB" id="A0A7R9GRQ5"/>
<sequence length="170" mass="18905">MTEELNPGSLAWLHQCLPLSYYEVVPCSDSFFTQFGSRVQLFPLDSLTYEIDYEFLWGSDLLIVPVLEEETTFVLCSKNATQVSTYLPQSLWYDFYTSALVSRGGENVTLIAPLDTIPLLVRGGSILPMQEPSATTTLTRKNNLYLLAAADELGVAAGELYWDDGDSLSK</sequence>
<dbReference type="EMBL" id="OC317200">
    <property type="protein sequence ID" value="CAD7395423.1"/>
    <property type="molecule type" value="Genomic_DNA"/>
</dbReference>
<accession>A0A7R9GRQ5</accession>